<feature type="region of interest" description="Disordered" evidence="8">
    <location>
        <begin position="1"/>
        <end position="38"/>
    </location>
</feature>
<sequence length="182" mass="19567">MEGNPGGSGTGGGPSGEQPPPLRSARRRKPSRYESQKRRDWSTFMQFLRDQSPPVPLSRCSGTNVVEFLEYMDQFGKTKVHALSCPYFGHPNSQASCACPLRQAWGSLDALIGRLRAAYEENDGAGQSNPFAAGTVRAYLRGVKESQARARGIPYKKKRRKKMQAPAAAGGASASSAPAPAP</sequence>
<keyword evidence="6" id="KW-0804">Transcription</keyword>
<keyword evidence="11" id="KW-1185">Reference proteome</keyword>
<organism evidence="10 11">
    <name type="scientific">Spirodela intermedia</name>
    <name type="common">Intermediate duckweed</name>
    <dbReference type="NCBI Taxonomy" id="51605"/>
    <lineage>
        <taxon>Eukaryota</taxon>
        <taxon>Viridiplantae</taxon>
        <taxon>Streptophyta</taxon>
        <taxon>Embryophyta</taxon>
        <taxon>Tracheophyta</taxon>
        <taxon>Spermatophyta</taxon>
        <taxon>Magnoliopsida</taxon>
        <taxon>Liliopsida</taxon>
        <taxon>Araceae</taxon>
        <taxon>Lemnoideae</taxon>
        <taxon>Spirodela</taxon>
    </lineage>
</organism>
<feature type="region of interest" description="Disordered" evidence="8">
    <location>
        <begin position="150"/>
        <end position="182"/>
    </location>
</feature>
<dbReference type="PROSITE" id="PS51697">
    <property type="entry name" value="ALOG"/>
    <property type="match status" value="1"/>
</dbReference>
<proteinExistence type="inferred from homology"/>
<evidence type="ECO:0000256" key="8">
    <source>
        <dbReference type="SAM" id="MobiDB-lite"/>
    </source>
</evidence>
<keyword evidence="3" id="KW-0217">Developmental protein</keyword>
<evidence type="ECO:0000256" key="7">
    <source>
        <dbReference type="ARBA" id="ARBA00023242"/>
    </source>
</evidence>
<evidence type="ECO:0000259" key="9">
    <source>
        <dbReference type="PROSITE" id="PS51697"/>
    </source>
</evidence>
<dbReference type="AlphaFoldDB" id="A0A7I8K776"/>
<dbReference type="Pfam" id="PF04852">
    <property type="entry name" value="ALOG_dom"/>
    <property type="match status" value="1"/>
</dbReference>
<feature type="domain" description="ALOG" evidence="9">
    <location>
        <begin position="32"/>
        <end position="159"/>
    </location>
</feature>
<feature type="compositionally biased region" description="Gly residues" evidence="8">
    <location>
        <begin position="1"/>
        <end position="15"/>
    </location>
</feature>
<dbReference type="InterPro" id="IPR006936">
    <property type="entry name" value="ALOG_dom"/>
</dbReference>
<comment type="subcellular location">
    <subcellularLocation>
        <location evidence="1">Nucleus</location>
    </subcellularLocation>
</comment>
<evidence type="ECO:0000313" key="11">
    <source>
        <dbReference type="Proteomes" id="UP000663760"/>
    </source>
</evidence>
<dbReference type="PANTHER" id="PTHR31165:SF59">
    <property type="entry name" value="PROTEIN LIGHT-DEPENDENT SHORT HYPOCOTYLS 6"/>
    <property type="match status" value="1"/>
</dbReference>
<name>A0A7I8K776_SPIIN</name>
<evidence type="ECO:0000313" key="10">
    <source>
        <dbReference type="EMBL" id="CAA7392859.1"/>
    </source>
</evidence>
<comment type="similarity">
    <text evidence="2">Belongs to the plant homeotic and developmental regulators ALOG protein family.</text>
</comment>
<feature type="compositionally biased region" description="Basic residues" evidence="8">
    <location>
        <begin position="154"/>
        <end position="163"/>
    </location>
</feature>
<keyword evidence="5" id="KW-0238">DNA-binding</keyword>
<dbReference type="GO" id="GO:0009299">
    <property type="term" value="P:mRNA transcription"/>
    <property type="evidence" value="ECO:0007669"/>
    <property type="project" value="TreeGrafter"/>
</dbReference>
<evidence type="ECO:0000256" key="3">
    <source>
        <dbReference type="ARBA" id="ARBA00022473"/>
    </source>
</evidence>
<dbReference type="Proteomes" id="UP000663760">
    <property type="component" value="Chromosome 3"/>
</dbReference>
<gene>
    <name evidence="10" type="ORF">SI8410_03003701</name>
</gene>
<dbReference type="GO" id="GO:0005634">
    <property type="term" value="C:nucleus"/>
    <property type="evidence" value="ECO:0007669"/>
    <property type="project" value="UniProtKB-SubCell"/>
</dbReference>
<evidence type="ECO:0000256" key="5">
    <source>
        <dbReference type="ARBA" id="ARBA00023125"/>
    </source>
</evidence>
<dbReference type="GO" id="GO:0003677">
    <property type="term" value="F:DNA binding"/>
    <property type="evidence" value="ECO:0007669"/>
    <property type="project" value="UniProtKB-KW"/>
</dbReference>
<dbReference type="EMBL" id="LR746266">
    <property type="protein sequence ID" value="CAA7392859.1"/>
    <property type="molecule type" value="Genomic_DNA"/>
</dbReference>
<keyword evidence="4" id="KW-0805">Transcription regulation</keyword>
<evidence type="ECO:0000256" key="2">
    <source>
        <dbReference type="ARBA" id="ARBA00010308"/>
    </source>
</evidence>
<keyword evidence="7" id="KW-0539">Nucleus</keyword>
<reference evidence="10" key="1">
    <citation type="submission" date="2020-02" db="EMBL/GenBank/DDBJ databases">
        <authorList>
            <person name="Scholz U."/>
            <person name="Mascher M."/>
            <person name="Fiebig A."/>
        </authorList>
    </citation>
    <scope>NUCLEOTIDE SEQUENCE</scope>
</reference>
<dbReference type="PANTHER" id="PTHR31165">
    <property type="entry name" value="PROTEIN G1-LIKE2"/>
    <property type="match status" value="1"/>
</dbReference>
<dbReference type="OrthoDB" id="1906822at2759"/>
<evidence type="ECO:0000256" key="4">
    <source>
        <dbReference type="ARBA" id="ARBA00023015"/>
    </source>
</evidence>
<protein>
    <recommendedName>
        <fullName evidence="9">ALOG domain-containing protein</fullName>
    </recommendedName>
</protein>
<dbReference type="GO" id="GO:0009416">
    <property type="term" value="P:response to light stimulus"/>
    <property type="evidence" value="ECO:0007669"/>
    <property type="project" value="TreeGrafter"/>
</dbReference>
<evidence type="ECO:0000256" key="6">
    <source>
        <dbReference type="ARBA" id="ARBA00023163"/>
    </source>
</evidence>
<evidence type="ECO:0000256" key="1">
    <source>
        <dbReference type="ARBA" id="ARBA00004123"/>
    </source>
</evidence>
<accession>A0A7I8K776</accession>
<dbReference type="InterPro" id="IPR040222">
    <property type="entry name" value="ALOG"/>
</dbReference>
<feature type="compositionally biased region" description="Low complexity" evidence="8">
    <location>
        <begin position="165"/>
        <end position="182"/>
    </location>
</feature>